<evidence type="ECO:0000313" key="2">
    <source>
        <dbReference type="Proteomes" id="UP001417504"/>
    </source>
</evidence>
<protein>
    <submittedName>
        <fullName evidence="1">Uncharacterized protein</fullName>
    </submittedName>
</protein>
<accession>A0AAP0K3V1</accession>
<dbReference type="AlphaFoldDB" id="A0AAP0K3V1"/>
<sequence>MSRGTPWSVYADDIDHDAQSRHSGYSHALSEVVEGKALRHLRRLRERTQKVTLYVKPQGSDPTAPPVNEKLRERFRVSEQYRVAIVQIGRRAARAREPS</sequence>
<evidence type="ECO:0000313" key="1">
    <source>
        <dbReference type="EMBL" id="KAK9145407.1"/>
    </source>
</evidence>
<keyword evidence="2" id="KW-1185">Reference proteome</keyword>
<comment type="caution">
    <text evidence="1">The sequence shown here is derived from an EMBL/GenBank/DDBJ whole genome shotgun (WGS) entry which is preliminary data.</text>
</comment>
<proteinExistence type="predicted"/>
<gene>
    <name evidence="1" type="ORF">Sjap_005310</name>
</gene>
<dbReference type="EMBL" id="JBBNAE010000002">
    <property type="protein sequence ID" value="KAK9145407.1"/>
    <property type="molecule type" value="Genomic_DNA"/>
</dbReference>
<organism evidence="1 2">
    <name type="scientific">Stephania japonica</name>
    <dbReference type="NCBI Taxonomy" id="461633"/>
    <lineage>
        <taxon>Eukaryota</taxon>
        <taxon>Viridiplantae</taxon>
        <taxon>Streptophyta</taxon>
        <taxon>Embryophyta</taxon>
        <taxon>Tracheophyta</taxon>
        <taxon>Spermatophyta</taxon>
        <taxon>Magnoliopsida</taxon>
        <taxon>Ranunculales</taxon>
        <taxon>Menispermaceae</taxon>
        <taxon>Menispermoideae</taxon>
        <taxon>Cissampelideae</taxon>
        <taxon>Stephania</taxon>
    </lineage>
</organism>
<reference evidence="1 2" key="1">
    <citation type="submission" date="2024-01" db="EMBL/GenBank/DDBJ databases">
        <title>Genome assemblies of Stephania.</title>
        <authorList>
            <person name="Yang L."/>
        </authorList>
    </citation>
    <scope>NUCLEOTIDE SEQUENCE [LARGE SCALE GENOMIC DNA]</scope>
    <source>
        <strain evidence="1">QJT</strain>
        <tissue evidence="1">Leaf</tissue>
    </source>
</reference>
<dbReference type="Proteomes" id="UP001417504">
    <property type="component" value="Unassembled WGS sequence"/>
</dbReference>
<name>A0AAP0K3V1_9MAGN</name>